<dbReference type="InterPro" id="IPR050706">
    <property type="entry name" value="Cyclic-di-GMP_PDE-like"/>
</dbReference>
<evidence type="ECO:0000259" key="2">
    <source>
        <dbReference type="PROSITE" id="PS50883"/>
    </source>
</evidence>
<dbReference type="NCBIfam" id="TIGR00254">
    <property type="entry name" value="GGDEF"/>
    <property type="match status" value="1"/>
</dbReference>
<name>A0A9D1PIQ0_9FIRM</name>
<dbReference type="CDD" id="cd01949">
    <property type="entry name" value="GGDEF"/>
    <property type="match status" value="1"/>
</dbReference>
<dbReference type="PROSITE" id="PS50883">
    <property type="entry name" value="EAL"/>
    <property type="match status" value="1"/>
</dbReference>
<accession>A0A9D1PIQ0</accession>
<feature type="transmembrane region" description="Helical" evidence="1">
    <location>
        <begin position="283"/>
        <end position="309"/>
    </location>
</feature>
<dbReference type="Pfam" id="PF00563">
    <property type="entry name" value="EAL"/>
    <property type="match status" value="1"/>
</dbReference>
<dbReference type="SUPFAM" id="SSF55073">
    <property type="entry name" value="Nucleotide cyclase"/>
    <property type="match status" value="1"/>
</dbReference>
<feature type="domain" description="GGDEF" evidence="3">
    <location>
        <begin position="349"/>
        <end position="484"/>
    </location>
</feature>
<dbReference type="InterPro" id="IPR000160">
    <property type="entry name" value="GGDEF_dom"/>
</dbReference>
<dbReference type="InterPro" id="IPR035919">
    <property type="entry name" value="EAL_sf"/>
</dbReference>
<keyword evidence="1" id="KW-0812">Transmembrane</keyword>
<organism evidence="4 5">
    <name type="scientific">Candidatus Butyricicoccus avistercoris</name>
    <dbReference type="NCBI Taxonomy" id="2838518"/>
    <lineage>
        <taxon>Bacteria</taxon>
        <taxon>Bacillati</taxon>
        <taxon>Bacillota</taxon>
        <taxon>Clostridia</taxon>
        <taxon>Eubacteriales</taxon>
        <taxon>Butyricicoccaceae</taxon>
        <taxon>Butyricicoccus</taxon>
    </lineage>
</organism>
<evidence type="ECO:0000313" key="4">
    <source>
        <dbReference type="EMBL" id="HIV62824.1"/>
    </source>
</evidence>
<dbReference type="AlphaFoldDB" id="A0A9D1PIQ0"/>
<dbReference type="PANTHER" id="PTHR33121:SF71">
    <property type="entry name" value="OXYGEN SENSOR PROTEIN DOSP"/>
    <property type="match status" value="1"/>
</dbReference>
<keyword evidence="1" id="KW-0472">Membrane</keyword>
<comment type="caution">
    <text evidence="4">The sequence shown here is derived from an EMBL/GenBank/DDBJ whole genome shotgun (WGS) entry which is preliminary data.</text>
</comment>
<gene>
    <name evidence="4" type="ORF">H9746_08305</name>
</gene>
<sequence length="747" mass="85718">MSNDKKIKKKLLRYTVFMIIVGTVLIVSAVCIVYTSKKAENNSHVAYVNAILGEYKLNFSNKIESDLSTLVSVADMIEQGYISKDDIIKDVFTYFPKNSEFEKIGYYSIEAENKIITLDGSNIKYEFSNSPEKEKQTIRSAWQGNQTVSEVYTEDGKDKICYAVPVYEDGKVDGAITANIYLDKFVDIINANTLDGIKINIAWVNKSGDIIEYSEANILQGKRADIIKKAWSNKESFQFTSPVVKKIDIVLEKDTYPLYSIEIGHNGWSIVYIDSEGEVISPVYSAIFILVVIFMLLILFCFLVMLYTFKYIKNDKKTILSLADYDQLTKVYNTGEFINQVEQLYDNSADYYSVILNFRHFQYINNIFGRNIADKILIRTADILKSNLATDELVCRYRSDEFCMLLKSKDKKQLKNRILNIMDNISGISAKLQNEYAIKLYCGVSFRKADKQKKLPIADMLNEAEFALKTIKQGYDNNIAFYDSSVKEKKIFQNEIESSMEQALRNNEFKLFLQPKKNLLNNEIIGAEALVRWIKPDGKMIFPDEFIPLFEANGFCASLDLYMVDKVCALQRKWLENGKKIIPISVNQSKILFYRKDYIKNLCNITQKYGIDNKYIVLEILEGLVADDIETLNHTIAILREKGFQISMDDFGSGYSSLNTFTSIALDEIKLDKVFLRSIGTEKEQKQKQMMENIISIAKSFGIRTVTEGVETQVQETFLKSISCDYGQGYLYSKPISIDEFEEKYIN</sequence>
<reference evidence="4" key="2">
    <citation type="submission" date="2021-04" db="EMBL/GenBank/DDBJ databases">
        <authorList>
            <person name="Gilroy R."/>
        </authorList>
    </citation>
    <scope>NUCLEOTIDE SEQUENCE</scope>
    <source>
        <strain evidence="4">CHK193-4272</strain>
    </source>
</reference>
<dbReference type="Proteomes" id="UP000886808">
    <property type="component" value="Unassembled WGS sequence"/>
</dbReference>
<dbReference type="CDD" id="cd01948">
    <property type="entry name" value="EAL"/>
    <property type="match status" value="1"/>
</dbReference>
<feature type="domain" description="EAL" evidence="2">
    <location>
        <begin position="493"/>
        <end position="747"/>
    </location>
</feature>
<feature type="transmembrane region" description="Helical" evidence="1">
    <location>
        <begin position="12"/>
        <end position="35"/>
    </location>
</feature>
<dbReference type="InterPro" id="IPR001633">
    <property type="entry name" value="EAL_dom"/>
</dbReference>
<dbReference type="InterPro" id="IPR043128">
    <property type="entry name" value="Rev_trsase/Diguanyl_cyclase"/>
</dbReference>
<dbReference type="Gene3D" id="3.30.70.270">
    <property type="match status" value="1"/>
</dbReference>
<evidence type="ECO:0000313" key="5">
    <source>
        <dbReference type="Proteomes" id="UP000886808"/>
    </source>
</evidence>
<evidence type="ECO:0000259" key="3">
    <source>
        <dbReference type="PROSITE" id="PS50887"/>
    </source>
</evidence>
<dbReference type="Gene3D" id="3.20.20.450">
    <property type="entry name" value="EAL domain"/>
    <property type="match status" value="1"/>
</dbReference>
<dbReference type="Pfam" id="PF00990">
    <property type="entry name" value="GGDEF"/>
    <property type="match status" value="1"/>
</dbReference>
<dbReference type="PANTHER" id="PTHR33121">
    <property type="entry name" value="CYCLIC DI-GMP PHOSPHODIESTERASE PDEF"/>
    <property type="match status" value="1"/>
</dbReference>
<dbReference type="SUPFAM" id="SSF141868">
    <property type="entry name" value="EAL domain-like"/>
    <property type="match status" value="1"/>
</dbReference>
<proteinExistence type="predicted"/>
<keyword evidence="1" id="KW-1133">Transmembrane helix</keyword>
<dbReference type="PROSITE" id="PS50887">
    <property type="entry name" value="GGDEF"/>
    <property type="match status" value="1"/>
</dbReference>
<reference evidence="4" key="1">
    <citation type="journal article" date="2021" name="PeerJ">
        <title>Extensive microbial diversity within the chicken gut microbiome revealed by metagenomics and culture.</title>
        <authorList>
            <person name="Gilroy R."/>
            <person name="Ravi A."/>
            <person name="Getino M."/>
            <person name="Pursley I."/>
            <person name="Horton D.L."/>
            <person name="Alikhan N.F."/>
            <person name="Baker D."/>
            <person name="Gharbi K."/>
            <person name="Hall N."/>
            <person name="Watson M."/>
            <person name="Adriaenssens E.M."/>
            <person name="Foster-Nyarko E."/>
            <person name="Jarju S."/>
            <person name="Secka A."/>
            <person name="Antonio M."/>
            <person name="Oren A."/>
            <person name="Chaudhuri R.R."/>
            <person name="La Ragione R."/>
            <person name="Hildebrand F."/>
            <person name="Pallen M.J."/>
        </authorList>
    </citation>
    <scope>NUCLEOTIDE SEQUENCE</scope>
    <source>
        <strain evidence="4">CHK193-4272</strain>
    </source>
</reference>
<dbReference type="SMART" id="SM00052">
    <property type="entry name" value="EAL"/>
    <property type="match status" value="1"/>
</dbReference>
<dbReference type="EMBL" id="DXIE01000048">
    <property type="protein sequence ID" value="HIV62824.1"/>
    <property type="molecule type" value="Genomic_DNA"/>
</dbReference>
<dbReference type="GO" id="GO:0071111">
    <property type="term" value="F:cyclic-guanylate-specific phosphodiesterase activity"/>
    <property type="evidence" value="ECO:0007669"/>
    <property type="project" value="InterPro"/>
</dbReference>
<dbReference type="InterPro" id="IPR029787">
    <property type="entry name" value="Nucleotide_cyclase"/>
</dbReference>
<evidence type="ECO:0000256" key="1">
    <source>
        <dbReference type="SAM" id="Phobius"/>
    </source>
</evidence>
<dbReference type="SMART" id="SM00267">
    <property type="entry name" value="GGDEF"/>
    <property type="match status" value="1"/>
</dbReference>
<protein>
    <submittedName>
        <fullName evidence="4">EAL domain-containing protein</fullName>
    </submittedName>
</protein>